<dbReference type="Proteomes" id="UP001652661">
    <property type="component" value="Chromosome 3R"/>
</dbReference>
<sequence>MFNPRSSGDNGSTDDHQLDNNLVDLQEQLCCMMESHEIDPQTPPEEPPRCSAHNVLSELQRSFGVLQLDNNAPTLEFHGLGCPLQENMQHKPKRSRRHRVGQRSAVGAPEKKQKTTGNGQNNPLVSEQKQVQLQKENIWNLCMIDPAQIQMAPFISVEKLRSIGLHGDCLEHNAVLRLMDLFRSVHDHISADLSCSRQNSMPSDYLFDMPARATMPRSLNVRYQLQVLCTKVERFLTVQRRILESNRHFDYEKYTECDKLLNGSNACLKSFKQYMAAEMRHNRGNFVNPLAKYNAHRLENLLGSLREWLKASHLTIHVFNWEMDLEHRYSSAMIQSHHALNARAIQLAAAEHQVAQPVFLSPEEQLISKRYQLENVVQCAVEHEAYLSALLAHPEAYFPPNIVAMCEPPSVGTEAAGALEAGMKEEPFNWMVYGDVLEVPPSSPPKQTERKCRPIRFRC</sequence>
<evidence type="ECO:0000313" key="2">
    <source>
        <dbReference type="Proteomes" id="UP001652661"/>
    </source>
</evidence>
<feature type="compositionally biased region" description="Basic residues" evidence="1">
    <location>
        <begin position="90"/>
        <end position="101"/>
    </location>
</feature>
<protein>
    <submittedName>
        <fullName evidence="3">Protein bag of marbles</fullName>
    </submittedName>
</protein>
<dbReference type="AlphaFoldDB" id="A0A6P4IE16"/>
<gene>
    <name evidence="3" type="primary">bam</name>
</gene>
<organism evidence="2 3">
    <name type="scientific">Drosophila kikkawai</name>
    <name type="common">Fruit fly</name>
    <dbReference type="NCBI Taxonomy" id="30033"/>
    <lineage>
        <taxon>Eukaryota</taxon>
        <taxon>Metazoa</taxon>
        <taxon>Ecdysozoa</taxon>
        <taxon>Arthropoda</taxon>
        <taxon>Hexapoda</taxon>
        <taxon>Insecta</taxon>
        <taxon>Pterygota</taxon>
        <taxon>Neoptera</taxon>
        <taxon>Endopterygota</taxon>
        <taxon>Diptera</taxon>
        <taxon>Brachycera</taxon>
        <taxon>Muscomorpha</taxon>
        <taxon>Ephydroidea</taxon>
        <taxon>Drosophilidae</taxon>
        <taxon>Drosophila</taxon>
        <taxon>Sophophora</taxon>
    </lineage>
</organism>
<name>A0A6P4IE16_DROKI</name>
<feature type="region of interest" description="Disordered" evidence="1">
    <location>
        <begin position="85"/>
        <end position="125"/>
    </location>
</feature>
<dbReference type="OrthoDB" id="7920838at2759"/>
<dbReference type="RefSeq" id="XP_017020773.1">
    <property type="nucleotide sequence ID" value="XM_017165284.2"/>
</dbReference>
<feature type="compositionally biased region" description="Polar residues" evidence="1">
    <location>
        <begin position="115"/>
        <end position="125"/>
    </location>
</feature>
<evidence type="ECO:0000313" key="3">
    <source>
        <dbReference type="RefSeq" id="XP_017020773.1"/>
    </source>
</evidence>
<proteinExistence type="predicted"/>
<reference evidence="3" key="1">
    <citation type="submission" date="2025-08" db="UniProtKB">
        <authorList>
            <consortium name="RefSeq"/>
        </authorList>
    </citation>
    <scope>IDENTIFICATION</scope>
    <source>
        <strain evidence="3">14028-0561.14</strain>
        <tissue evidence="3">Whole fly</tissue>
    </source>
</reference>
<keyword evidence="2" id="KW-1185">Reference proteome</keyword>
<evidence type="ECO:0000256" key="1">
    <source>
        <dbReference type="SAM" id="MobiDB-lite"/>
    </source>
</evidence>
<accession>A0A6P4IE16</accession>